<organism evidence="1 2">
    <name type="scientific">Paramecium sonneborni</name>
    <dbReference type="NCBI Taxonomy" id="65129"/>
    <lineage>
        <taxon>Eukaryota</taxon>
        <taxon>Sar</taxon>
        <taxon>Alveolata</taxon>
        <taxon>Ciliophora</taxon>
        <taxon>Intramacronucleata</taxon>
        <taxon>Oligohymenophorea</taxon>
        <taxon>Peniculida</taxon>
        <taxon>Parameciidae</taxon>
        <taxon>Paramecium</taxon>
    </lineage>
</organism>
<dbReference type="EMBL" id="CAJJDN010000016">
    <property type="protein sequence ID" value="CAD8062404.1"/>
    <property type="molecule type" value="Genomic_DNA"/>
</dbReference>
<protein>
    <recommendedName>
        <fullName evidence="3">TLDc domain-containing protein</fullName>
    </recommendedName>
</protein>
<comment type="caution">
    <text evidence="1">The sequence shown here is derived from an EMBL/GenBank/DDBJ whole genome shotgun (WGS) entry which is preliminary data.</text>
</comment>
<keyword evidence="2" id="KW-1185">Reference proteome</keyword>
<evidence type="ECO:0000313" key="1">
    <source>
        <dbReference type="EMBL" id="CAD8062404.1"/>
    </source>
</evidence>
<dbReference type="AlphaFoldDB" id="A0A8S1LHN7"/>
<gene>
    <name evidence="1" type="ORF">PSON_ATCC_30995.1.T0160325</name>
</gene>
<accession>A0A8S1LHN7</accession>
<dbReference type="Proteomes" id="UP000692954">
    <property type="component" value="Unassembled WGS sequence"/>
</dbReference>
<evidence type="ECO:0008006" key="3">
    <source>
        <dbReference type="Google" id="ProtNLM"/>
    </source>
</evidence>
<reference evidence="1" key="1">
    <citation type="submission" date="2021-01" db="EMBL/GenBank/DDBJ databases">
        <authorList>
            <consortium name="Genoscope - CEA"/>
            <person name="William W."/>
        </authorList>
    </citation>
    <scope>NUCLEOTIDE SEQUENCE</scope>
</reference>
<evidence type="ECO:0000313" key="2">
    <source>
        <dbReference type="Proteomes" id="UP000692954"/>
    </source>
</evidence>
<sequence length="430" mass="51122">MSLEEDHRDHKENPKKRLPLKIKCEDLNHQNELVEYIFLKEKINQRTRLLCRKCVETKFSQQTNEIALIADILEDPYSVLKFTNYQGNVNQDLCDFIYSYDFKFNEDAIISQIDVIRQSFLYQLTKLERKLVESFQSFKEAESSLDVLKSKFEQYFDNKDLIKSLDDAEKKFDSFTPKDKQILRQGVNEYVKKLHFYDQKENHEKFQPLFDSVKANKQIFGNKEKQFRLFKFKLDQGLEMLQREIQNMEQTFSTQKFSSSELSTIYMDQLLEKINPDFKLHNIIQDKIQKIYNSRYDGLDSQNVYEKIIQLGRLDMQTLLFIFQTSSFQTFGVWVDKNSSLIFHQGKQQEFQIKNNVQPLKMNYDMKNPERLMTFGRDDIIILSSFVGCISKLGEGFSVTDAQEIGDKETYLANQKYFNIVKMEIFQVQK</sequence>
<proteinExistence type="predicted"/>
<dbReference type="OrthoDB" id="304501at2759"/>
<name>A0A8S1LHN7_9CILI</name>